<evidence type="ECO:0000313" key="2">
    <source>
        <dbReference type="Proteomes" id="UP000004473"/>
    </source>
</evidence>
<reference evidence="1 2" key="1">
    <citation type="submission" date="2012-04" db="EMBL/GenBank/DDBJ databases">
        <authorList>
            <person name="Harkins D.M."/>
            <person name="Madupu R."/>
            <person name="Durkin A.S."/>
            <person name="Torralba M."/>
            <person name="Methe B."/>
            <person name="Sutton G.G."/>
            <person name="Nelson K.E."/>
        </authorList>
    </citation>
    <scope>NUCLEOTIDE SEQUENCE [LARGE SCALE GENOMIC DNA]</scope>
    <source>
        <strain evidence="1 2">VK64</strain>
    </source>
</reference>
<name>I2NXG5_NEISI</name>
<organism evidence="1 2">
    <name type="scientific">Neisseria sicca VK64</name>
    <dbReference type="NCBI Taxonomy" id="1095748"/>
    <lineage>
        <taxon>Bacteria</taxon>
        <taxon>Pseudomonadati</taxon>
        <taxon>Pseudomonadota</taxon>
        <taxon>Betaproteobacteria</taxon>
        <taxon>Neisseriales</taxon>
        <taxon>Neisseriaceae</taxon>
        <taxon>Neisseria</taxon>
    </lineage>
</organism>
<evidence type="ECO:0000313" key="1">
    <source>
        <dbReference type="EMBL" id="EIG30526.1"/>
    </source>
</evidence>
<dbReference type="PATRIC" id="fig|1095748.3.peg.2"/>
<protein>
    <submittedName>
        <fullName evidence="1">Uncharacterized protein</fullName>
    </submittedName>
</protein>
<proteinExistence type="predicted"/>
<dbReference type="Proteomes" id="UP000004473">
    <property type="component" value="Unassembled WGS sequence"/>
</dbReference>
<dbReference type="EMBL" id="AJMT01000001">
    <property type="protein sequence ID" value="EIG30526.1"/>
    <property type="molecule type" value="Genomic_DNA"/>
</dbReference>
<accession>I2NXG5</accession>
<dbReference type="AlphaFoldDB" id="I2NXG5"/>
<comment type="caution">
    <text evidence="1">The sequence shown here is derived from an EMBL/GenBank/DDBJ whole genome shotgun (WGS) entry which is preliminary data.</text>
</comment>
<gene>
    <name evidence="1" type="ORF">HMPREF1051_1648</name>
</gene>
<sequence length="45" mass="5323">MNPNKTLRSSEINFQTTFLYNFHPKIPEEVWMGKSVSHQPRFTAI</sequence>